<sequence>MKFLLTAILAGVVSNADALTVSSTSTIKGRSAGELQTFLATPTNWPSIVASSFGVEEADTAVIDGSSSPFFPLKKAPQANAINRPLKKGDRVKEIFGLPPILPLDVTWTCEENVTRKANKRNGSVNGGNLAFFSADGLGGIAKNCRMSFSISEAGEDGNDTTVDMNVEIEPVNPIANLAPAILKVDNDLALKILLPLALKKA</sequence>
<name>A0A7S1BS79_9STRA</name>
<feature type="signal peptide" evidence="1">
    <location>
        <begin position="1"/>
        <end position="18"/>
    </location>
</feature>
<accession>A0A7S1BS79</accession>
<reference evidence="2" key="1">
    <citation type="submission" date="2021-01" db="EMBL/GenBank/DDBJ databases">
        <authorList>
            <person name="Corre E."/>
            <person name="Pelletier E."/>
            <person name="Niang G."/>
            <person name="Scheremetjew M."/>
            <person name="Finn R."/>
            <person name="Kale V."/>
            <person name="Holt S."/>
            <person name="Cochrane G."/>
            <person name="Meng A."/>
            <person name="Brown T."/>
            <person name="Cohen L."/>
        </authorList>
    </citation>
    <scope>NUCLEOTIDE SEQUENCE</scope>
    <source>
        <strain evidence="2">308</strain>
    </source>
</reference>
<evidence type="ECO:0000256" key="1">
    <source>
        <dbReference type="SAM" id="SignalP"/>
    </source>
</evidence>
<feature type="chain" id="PRO_5031511704" evidence="1">
    <location>
        <begin position="19"/>
        <end position="202"/>
    </location>
</feature>
<gene>
    <name evidence="2" type="ORF">CHYS00102_LOCUS21478</name>
</gene>
<evidence type="ECO:0000313" key="2">
    <source>
        <dbReference type="EMBL" id="CAD8894265.1"/>
    </source>
</evidence>
<organism evidence="2">
    <name type="scientific">Corethron hystrix</name>
    <dbReference type="NCBI Taxonomy" id="216773"/>
    <lineage>
        <taxon>Eukaryota</taxon>
        <taxon>Sar</taxon>
        <taxon>Stramenopiles</taxon>
        <taxon>Ochrophyta</taxon>
        <taxon>Bacillariophyta</taxon>
        <taxon>Coscinodiscophyceae</taxon>
        <taxon>Corethrophycidae</taxon>
        <taxon>Corethrales</taxon>
        <taxon>Corethraceae</taxon>
        <taxon>Corethron</taxon>
    </lineage>
</organism>
<proteinExistence type="predicted"/>
<protein>
    <submittedName>
        <fullName evidence="2">Uncharacterized protein</fullName>
    </submittedName>
</protein>
<dbReference type="AlphaFoldDB" id="A0A7S1BS79"/>
<keyword evidence="1" id="KW-0732">Signal</keyword>
<dbReference type="EMBL" id="HBFR01029520">
    <property type="protein sequence ID" value="CAD8894265.1"/>
    <property type="molecule type" value="Transcribed_RNA"/>
</dbReference>